<name>A0A931IJX6_9NOCA</name>
<gene>
    <name evidence="2" type="ORF">IT779_36025</name>
</gene>
<evidence type="ECO:0000256" key="1">
    <source>
        <dbReference type="SAM" id="SignalP"/>
    </source>
</evidence>
<dbReference type="EMBL" id="JADMLG010000028">
    <property type="protein sequence ID" value="MBH0781696.1"/>
    <property type="molecule type" value="Genomic_DNA"/>
</dbReference>
<feature type="chain" id="PRO_5038799366" description="Secreted protein" evidence="1">
    <location>
        <begin position="34"/>
        <end position="126"/>
    </location>
</feature>
<proteinExistence type="predicted"/>
<dbReference type="AlphaFoldDB" id="A0A931IJX6"/>
<dbReference type="RefSeq" id="WP_196153981.1">
    <property type="nucleotide sequence ID" value="NZ_JADMLG010000028.1"/>
</dbReference>
<protein>
    <recommendedName>
        <fullName evidence="4">Secreted protein</fullName>
    </recommendedName>
</protein>
<feature type="signal peptide" evidence="1">
    <location>
        <begin position="1"/>
        <end position="33"/>
    </location>
</feature>
<evidence type="ECO:0000313" key="3">
    <source>
        <dbReference type="Proteomes" id="UP000655751"/>
    </source>
</evidence>
<keyword evidence="3" id="KW-1185">Reference proteome</keyword>
<evidence type="ECO:0000313" key="2">
    <source>
        <dbReference type="EMBL" id="MBH0781696.1"/>
    </source>
</evidence>
<comment type="caution">
    <text evidence="2">The sequence shown here is derived from an EMBL/GenBank/DDBJ whole genome shotgun (WGS) entry which is preliminary data.</text>
</comment>
<dbReference type="Proteomes" id="UP000655751">
    <property type="component" value="Unassembled WGS sequence"/>
</dbReference>
<keyword evidence="1" id="KW-0732">Signal</keyword>
<sequence length="126" mass="13755">MGRTIPATAVPVRRTLVVALIAVAIGAPSAVTATAEAPLARDDGFCIDEKTRVRNGLRVSDLGCIHDHSRFHNHERFHIPPTLLEPGYFPEGWGFTTTDAHAVQGQVPMRRGHLDSHFEAEPSIEP</sequence>
<reference evidence="2" key="1">
    <citation type="submission" date="2020-11" db="EMBL/GenBank/DDBJ databases">
        <title>Nocardia NEAU-351.nov., a novel actinomycete isolated from the cow dung.</title>
        <authorList>
            <person name="Zhang X."/>
        </authorList>
    </citation>
    <scope>NUCLEOTIDE SEQUENCE</scope>
    <source>
        <strain evidence="2">NEAU-351</strain>
    </source>
</reference>
<organism evidence="2 3">
    <name type="scientific">Nocardia bovistercoris</name>
    <dbReference type="NCBI Taxonomy" id="2785916"/>
    <lineage>
        <taxon>Bacteria</taxon>
        <taxon>Bacillati</taxon>
        <taxon>Actinomycetota</taxon>
        <taxon>Actinomycetes</taxon>
        <taxon>Mycobacteriales</taxon>
        <taxon>Nocardiaceae</taxon>
        <taxon>Nocardia</taxon>
    </lineage>
</organism>
<evidence type="ECO:0008006" key="4">
    <source>
        <dbReference type="Google" id="ProtNLM"/>
    </source>
</evidence>
<accession>A0A931IJX6</accession>